<dbReference type="InterPro" id="IPR041698">
    <property type="entry name" value="Methyltransf_25"/>
</dbReference>
<feature type="domain" description="Methyltransferase" evidence="1">
    <location>
        <begin position="40"/>
        <end position="132"/>
    </location>
</feature>
<dbReference type="CDD" id="cd02440">
    <property type="entry name" value="AdoMet_MTases"/>
    <property type="match status" value="1"/>
</dbReference>
<dbReference type="InterPro" id="IPR029063">
    <property type="entry name" value="SAM-dependent_MTases_sf"/>
</dbReference>
<dbReference type="STRING" id="1714264.BTO30_10840"/>
<sequence>MNNTYLDLLAYFGIGGAHPGGFPFTQRIFQDERISPADSVLEIGCGTGQTAAFIAQKYSCRVTAVDHHPIMIEKAKERFKDSALRVHVIEGDAQNLPFQDHSFDFILAESVISFMDISRTLQELFRLVKRDGRLVMIEMTAEEPLTQNVQRKVGSLYGIHEVLSEQEWKMKLQETGFTKIDMLPAPSERIETAIADMNPSENISDELYDRWDEHNAFLSQTDVPLGFRAFRCGFHTQK</sequence>
<evidence type="ECO:0000259" key="1">
    <source>
        <dbReference type="Pfam" id="PF13649"/>
    </source>
</evidence>
<dbReference type="GO" id="GO:0032259">
    <property type="term" value="P:methylation"/>
    <property type="evidence" value="ECO:0007669"/>
    <property type="project" value="UniProtKB-KW"/>
</dbReference>
<dbReference type="Gene3D" id="3.40.50.150">
    <property type="entry name" value="Vaccinia Virus protein VP39"/>
    <property type="match status" value="1"/>
</dbReference>
<dbReference type="GO" id="GO:0008168">
    <property type="term" value="F:methyltransferase activity"/>
    <property type="evidence" value="ECO:0007669"/>
    <property type="project" value="UniProtKB-KW"/>
</dbReference>
<dbReference type="AlphaFoldDB" id="A0A1Q8Q4F5"/>
<dbReference type="OrthoDB" id="43862at2"/>
<organism evidence="2 3">
    <name type="scientific">Domibacillus antri</name>
    <dbReference type="NCBI Taxonomy" id="1714264"/>
    <lineage>
        <taxon>Bacteria</taxon>
        <taxon>Bacillati</taxon>
        <taxon>Bacillota</taxon>
        <taxon>Bacilli</taxon>
        <taxon>Bacillales</taxon>
        <taxon>Bacillaceae</taxon>
        <taxon>Domibacillus</taxon>
    </lineage>
</organism>
<dbReference type="Proteomes" id="UP000185568">
    <property type="component" value="Unassembled WGS sequence"/>
</dbReference>
<gene>
    <name evidence="2" type="ORF">BTO30_10840</name>
</gene>
<keyword evidence="3" id="KW-1185">Reference proteome</keyword>
<dbReference type="SUPFAM" id="SSF53335">
    <property type="entry name" value="S-adenosyl-L-methionine-dependent methyltransferases"/>
    <property type="match status" value="1"/>
</dbReference>
<reference evidence="2 3" key="1">
    <citation type="submission" date="2016-12" db="EMBL/GenBank/DDBJ databases">
        <title>Domibacillus antri genome sequencing.</title>
        <authorList>
            <person name="Verma A."/>
            <person name="Krishnamurthi S."/>
        </authorList>
    </citation>
    <scope>NUCLEOTIDE SEQUENCE [LARGE SCALE GENOMIC DNA]</scope>
    <source>
        <strain evidence="2 3">XD80</strain>
    </source>
</reference>
<keyword evidence="2" id="KW-0489">Methyltransferase</keyword>
<dbReference type="Pfam" id="PF13649">
    <property type="entry name" value="Methyltransf_25"/>
    <property type="match status" value="1"/>
</dbReference>
<keyword evidence="2" id="KW-0808">Transferase</keyword>
<comment type="caution">
    <text evidence="2">The sequence shown here is derived from an EMBL/GenBank/DDBJ whole genome shotgun (WGS) entry which is preliminary data.</text>
</comment>
<dbReference type="RefSeq" id="WP_075398746.1">
    <property type="nucleotide sequence ID" value="NZ_MSDU01000022.1"/>
</dbReference>
<dbReference type="PANTHER" id="PTHR43591">
    <property type="entry name" value="METHYLTRANSFERASE"/>
    <property type="match status" value="1"/>
</dbReference>
<dbReference type="EMBL" id="MSDU01000022">
    <property type="protein sequence ID" value="OLN22236.1"/>
    <property type="molecule type" value="Genomic_DNA"/>
</dbReference>
<accession>A0A1Q8Q4F5</accession>
<evidence type="ECO:0000313" key="3">
    <source>
        <dbReference type="Proteomes" id="UP000185568"/>
    </source>
</evidence>
<name>A0A1Q8Q4F5_9BACI</name>
<proteinExistence type="predicted"/>
<protein>
    <submittedName>
        <fullName evidence="2">SAM-dependent methyltransferase</fullName>
    </submittedName>
</protein>
<evidence type="ECO:0000313" key="2">
    <source>
        <dbReference type="EMBL" id="OLN22236.1"/>
    </source>
</evidence>